<dbReference type="EMBL" id="FP929044">
    <property type="protein sequence ID" value="CBK96879.1"/>
    <property type="molecule type" value="Genomic_DNA"/>
</dbReference>
<dbReference type="Pfam" id="PF20648">
    <property type="entry name" value="DUF6809"/>
    <property type="match status" value="1"/>
</dbReference>
<dbReference type="InterPro" id="IPR049215">
    <property type="entry name" value="DUF6809"/>
</dbReference>
<dbReference type="HOGENOM" id="CLU_157174_2_0_9"/>
<reference evidence="1 2" key="2">
    <citation type="submission" date="2010-03" db="EMBL/GenBank/DDBJ databases">
        <authorList>
            <person name="Pajon A."/>
        </authorList>
    </citation>
    <scope>NUCLEOTIDE SEQUENCE [LARGE SCALE GENOMIC DNA]</scope>
    <source>
        <strain evidence="1 2">70/3</strain>
    </source>
</reference>
<dbReference type="KEGG" id="esu:EUS_18020"/>
<dbReference type="AlphaFoldDB" id="D4JUW0"/>
<dbReference type="Proteomes" id="UP000008803">
    <property type="component" value="Chromosome"/>
</dbReference>
<evidence type="ECO:0000313" key="1">
    <source>
        <dbReference type="EMBL" id="CBK96879.1"/>
    </source>
</evidence>
<proteinExistence type="predicted"/>
<sequence length="93" mass="10697">MKMTTLEDLYYGNIVPHEHSFKRGSAYSEVLSYVIRHQDSLIPTLTAQQKETFEKLKDCEAELHGMNEREAFISGFKLAARIMTEVLCKPSED</sequence>
<dbReference type="PATRIC" id="fig|657319.3.peg.2109"/>
<protein>
    <submittedName>
        <fullName evidence="1">Uncharacterized protein</fullName>
    </submittedName>
</protein>
<name>D4JUW0_9FIRM</name>
<reference evidence="1 2" key="1">
    <citation type="submission" date="2010-03" db="EMBL/GenBank/DDBJ databases">
        <title>The genome sequence of Eubacterium siraeum 70/3.</title>
        <authorList>
            <consortium name="metaHIT consortium -- http://www.metahit.eu/"/>
            <person name="Pajon A."/>
            <person name="Turner K."/>
            <person name="Parkhill J."/>
            <person name="Duncan S."/>
            <person name="Flint H."/>
        </authorList>
    </citation>
    <scope>NUCLEOTIDE SEQUENCE [LARGE SCALE GENOMIC DNA]</scope>
    <source>
        <strain evidence="1 2">70/3</strain>
    </source>
</reference>
<organism evidence="1 2">
    <name type="scientific">[Eubacterium] siraeum 70/3</name>
    <dbReference type="NCBI Taxonomy" id="657319"/>
    <lineage>
        <taxon>Bacteria</taxon>
        <taxon>Bacillati</taxon>
        <taxon>Bacillota</taxon>
        <taxon>Clostridia</taxon>
        <taxon>Eubacteriales</taxon>
        <taxon>Oscillospiraceae</taxon>
        <taxon>Oscillospiraceae incertae sedis</taxon>
    </lineage>
</organism>
<gene>
    <name evidence="1" type="ORF">EUS_18020</name>
</gene>
<evidence type="ECO:0000313" key="2">
    <source>
        <dbReference type="Proteomes" id="UP000008803"/>
    </source>
</evidence>
<accession>D4JUW0</accession>
<dbReference type="BioCyc" id="ESIR657319:G136K-1528-MONOMER"/>